<dbReference type="Gene3D" id="2.60.40.10">
    <property type="entry name" value="Immunoglobulins"/>
    <property type="match status" value="1"/>
</dbReference>
<dbReference type="GO" id="GO:0005829">
    <property type="term" value="C:cytosol"/>
    <property type="evidence" value="ECO:0007669"/>
    <property type="project" value="TreeGrafter"/>
</dbReference>
<evidence type="ECO:0000256" key="10">
    <source>
        <dbReference type="HAMAP-Rule" id="MF_00685"/>
    </source>
</evidence>
<evidence type="ECO:0000256" key="5">
    <source>
        <dbReference type="ARBA" id="ARBA00022600"/>
    </source>
</evidence>
<sequence>MLETKPMRSGLSEEEIYLFNNGSSYHSYRFMGAHLAQEGGVTGVRFAVWAPNAMEARVIGSFNRWDGEAHRMKRIGTTGVYELFVPGLGEGSLYKYELITPDGAAVRKADPFAFLSERRPGTASVVTDLSGYDWGDADWLRTKSKTSPYQHPLHIYEVHPASWKIKGKELFYTYDELADELVPYAAEMGFTHIELMPLAEHPLDQSWGYQVTGFYSPTSRHGDPKGLMRFIDRCHRHGIGVILDWVPGHFCKDDHGLRLFDGTPLYEGNDPNRAELPLWGTLAFDFSRREVVSFLISNAIYWLDVFHIDGLRVDAVANMLNLHMDKPPHMHTYNEFGGRDNLDALRFLKKLNETVFRYYPDTLMLAEDSSAWPAVTSPTYQGGLGFNFKWNMGWMNDSLRYMALHPDDRRHHHQLITFSLCYAFSENYVLPLSHDEVVHGKRSLLNKMPGSYEEKFDQLRLFYGYWMTHPGKKLLFMGGEWGQFDEWKDSDMLDWMVLDYDSHRMMRDYVKALNHVYLDLPSLWERDRDPECFQWIDVHNAAQSVISFIRRGQSSFSVIILNFSRNDYRDYRIGVPEPGEYRIVLHSGDIRFGGKETRASASYKSDNMKWHGLGQSISIHLPPYAFLLLALQGDTH</sequence>
<dbReference type="InterPro" id="IPR006407">
    <property type="entry name" value="GlgB"/>
</dbReference>
<evidence type="ECO:0000256" key="2">
    <source>
        <dbReference type="ARBA" id="ARBA00002953"/>
    </source>
</evidence>
<name>A0A3A1V9P7_9BACL</name>
<dbReference type="GO" id="GO:0005978">
    <property type="term" value="P:glycogen biosynthetic process"/>
    <property type="evidence" value="ECO:0007669"/>
    <property type="project" value="UniProtKB-UniRule"/>
</dbReference>
<feature type="domain" description="Glycosyl hydrolase family 13 catalytic" evidence="12">
    <location>
        <begin position="157"/>
        <end position="511"/>
    </location>
</feature>
<dbReference type="SMART" id="SM00642">
    <property type="entry name" value="Aamy"/>
    <property type="match status" value="1"/>
</dbReference>
<evidence type="ECO:0000259" key="12">
    <source>
        <dbReference type="SMART" id="SM00642"/>
    </source>
</evidence>
<accession>A0A3A1V9P7</accession>
<protein>
    <recommendedName>
        <fullName evidence="10">1,4-alpha-glucan branching enzyme GlgB</fullName>
        <ecNumber evidence="10">2.4.1.18</ecNumber>
    </recommendedName>
    <alternativeName>
        <fullName evidence="10">1,4-alpha-D-glucan:1,4-alpha-D-glucan 6-glucosyl-transferase</fullName>
    </alternativeName>
    <alternativeName>
        <fullName evidence="10">Alpha-(1-&gt;4)-glucan branching enzyme</fullName>
    </alternativeName>
    <alternativeName>
        <fullName evidence="10">Glycogen branching enzyme</fullName>
        <shortName evidence="10">BE</shortName>
    </alternativeName>
</protein>
<dbReference type="InterPro" id="IPR006048">
    <property type="entry name" value="A-amylase/branching_C"/>
</dbReference>
<dbReference type="EMBL" id="QXQA01000003">
    <property type="protein sequence ID" value="RIX54150.1"/>
    <property type="molecule type" value="Genomic_DNA"/>
</dbReference>
<dbReference type="PANTHER" id="PTHR43651">
    <property type="entry name" value="1,4-ALPHA-GLUCAN-BRANCHING ENZYME"/>
    <property type="match status" value="1"/>
</dbReference>
<dbReference type="HAMAP" id="MF_00685">
    <property type="entry name" value="GlgB"/>
    <property type="match status" value="1"/>
</dbReference>
<dbReference type="GO" id="GO:0003844">
    <property type="term" value="F:1,4-alpha-glucan branching enzyme activity"/>
    <property type="evidence" value="ECO:0007669"/>
    <property type="project" value="UniProtKB-UniRule"/>
</dbReference>
<dbReference type="Gene3D" id="3.20.20.80">
    <property type="entry name" value="Glycosidases"/>
    <property type="match status" value="1"/>
</dbReference>
<dbReference type="CDD" id="cd11322">
    <property type="entry name" value="AmyAc_Glg_BE"/>
    <property type="match status" value="1"/>
</dbReference>
<dbReference type="NCBIfam" id="NF003811">
    <property type="entry name" value="PRK05402.1"/>
    <property type="match status" value="1"/>
</dbReference>
<evidence type="ECO:0000256" key="3">
    <source>
        <dbReference type="ARBA" id="ARBA00004964"/>
    </source>
</evidence>
<evidence type="ECO:0000256" key="9">
    <source>
        <dbReference type="ARBA" id="ARBA00023277"/>
    </source>
</evidence>
<dbReference type="AlphaFoldDB" id="A0A3A1V9P7"/>
<evidence type="ECO:0000313" key="13">
    <source>
        <dbReference type="EMBL" id="RIX54150.1"/>
    </source>
</evidence>
<keyword evidence="14" id="KW-1185">Reference proteome</keyword>
<reference evidence="13 14" key="1">
    <citation type="submission" date="2018-09" db="EMBL/GenBank/DDBJ databases">
        <title>Paenibacillus aracenensis nov. sp. isolated from a cave in southern Spain.</title>
        <authorList>
            <person name="Jurado V."/>
            <person name="Gutierrez-Patricio S."/>
            <person name="Gonzalez-Pimentel J.L."/>
            <person name="Miller A.Z."/>
            <person name="Laiz L."/>
            <person name="Saiz-Jimenez C."/>
        </authorList>
    </citation>
    <scope>NUCLEOTIDE SEQUENCE [LARGE SCALE GENOMIC DNA]</scope>
    <source>
        <strain evidence="13 14">DSM 22867</strain>
    </source>
</reference>
<dbReference type="NCBIfam" id="NF008967">
    <property type="entry name" value="PRK12313.1"/>
    <property type="match status" value="1"/>
</dbReference>
<dbReference type="InterPro" id="IPR044143">
    <property type="entry name" value="GlgB_N_E_set_prok"/>
</dbReference>
<dbReference type="Pfam" id="PF00128">
    <property type="entry name" value="Alpha-amylase"/>
    <property type="match status" value="1"/>
</dbReference>
<keyword evidence="7 10" id="KW-0808">Transferase</keyword>
<dbReference type="UniPathway" id="UPA00164"/>
<dbReference type="InterPro" id="IPR017853">
    <property type="entry name" value="GH"/>
</dbReference>
<dbReference type="InterPro" id="IPR004193">
    <property type="entry name" value="Glyco_hydro_13_N"/>
</dbReference>
<proteinExistence type="inferred from homology"/>
<comment type="catalytic activity">
    <reaction evidence="1 10">
        <text>Transfers a segment of a (1-&gt;4)-alpha-D-glucan chain to a primary hydroxy group in a similar glucan chain.</text>
        <dbReference type="EC" id="2.4.1.18"/>
    </reaction>
</comment>
<dbReference type="PANTHER" id="PTHR43651:SF3">
    <property type="entry name" value="1,4-ALPHA-GLUCAN-BRANCHING ENZYME"/>
    <property type="match status" value="1"/>
</dbReference>
<keyword evidence="5 10" id="KW-0321">Glycogen metabolism</keyword>
<dbReference type="InterPro" id="IPR037439">
    <property type="entry name" value="Branching_enzy"/>
</dbReference>
<keyword evidence="9 10" id="KW-0119">Carbohydrate metabolism</keyword>
<dbReference type="FunFam" id="2.60.40.1180:FF:000002">
    <property type="entry name" value="1,4-alpha-glucan branching enzyme GlgB"/>
    <property type="match status" value="1"/>
</dbReference>
<dbReference type="InterPro" id="IPR014756">
    <property type="entry name" value="Ig_E-set"/>
</dbReference>
<organism evidence="13 14">
    <name type="scientific">Paenibacillus nanensis</name>
    <dbReference type="NCBI Taxonomy" id="393251"/>
    <lineage>
        <taxon>Bacteria</taxon>
        <taxon>Bacillati</taxon>
        <taxon>Bacillota</taxon>
        <taxon>Bacilli</taxon>
        <taxon>Bacillales</taxon>
        <taxon>Paenibacillaceae</taxon>
        <taxon>Paenibacillus</taxon>
    </lineage>
</organism>
<dbReference type="InterPro" id="IPR013780">
    <property type="entry name" value="Glyco_hydro_b"/>
</dbReference>
<dbReference type="InterPro" id="IPR013783">
    <property type="entry name" value="Ig-like_fold"/>
</dbReference>
<dbReference type="Pfam" id="PF02806">
    <property type="entry name" value="Alpha-amylase_C"/>
    <property type="match status" value="1"/>
</dbReference>
<evidence type="ECO:0000256" key="11">
    <source>
        <dbReference type="PIRSR" id="PIRSR000463-1"/>
    </source>
</evidence>
<comment type="pathway">
    <text evidence="3 10">Glycan biosynthesis; glycogen biosynthesis.</text>
</comment>
<evidence type="ECO:0000256" key="7">
    <source>
        <dbReference type="ARBA" id="ARBA00022679"/>
    </source>
</evidence>
<dbReference type="FunFam" id="2.60.40.10:FF:000169">
    <property type="entry name" value="1,4-alpha-glucan branching enzyme GlgB"/>
    <property type="match status" value="1"/>
</dbReference>
<comment type="similarity">
    <text evidence="4 10">Belongs to the glycosyl hydrolase 13 family. GlgB subfamily.</text>
</comment>
<evidence type="ECO:0000313" key="14">
    <source>
        <dbReference type="Proteomes" id="UP000266482"/>
    </source>
</evidence>
<comment type="function">
    <text evidence="2 10">Catalyzes the formation of the alpha-1,6-glucosidic linkages in glycogen by scission of a 1,4-alpha-linked oligosaccharide from growing alpha-1,4-glucan chains and the subsequent attachment of the oligosaccharide to the alpha-1,6 position.</text>
</comment>
<feature type="active site" description="Proton donor" evidence="10 11">
    <location>
        <position position="367"/>
    </location>
</feature>
<feature type="active site" description="Nucleophile" evidence="10 11">
    <location>
        <position position="314"/>
    </location>
</feature>
<dbReference type="RefSeq" id="WP_119598940.1">
    <property type="nucleotide sequence ID" value="NZ_QXQA01000003.1"/>
</dbReference>
<dbReference type="GO" id="GO:0043169">
    <property type="term" value="F:cation binding"/>
    <property type="evidence" value="ECO:0007669"/>
    <property type="project" value="InterPro"/>
</dbReference>
<dbReference type="GO" id="GO:0004553">
    <property type="term" value="F:hydrolase activity, hydrolyzing O-glycosyl compounds"/>
    <property type="evidence" value="ECO:0007669"/>
    <property type="project" value="InterPro"/>
</dbReference>
<dbReference type="CDD" id="cd02855">
    <property type="entry name" value="E_set_GBE_prok_N"/>
    <property type="match status" value="1"/>
</dbReference>
<dbReference type="EC" id="2.4.1.18" evidence="10"/>
<dbReference type="NCBIfam" id="TIGR01515">
    <property type="entry name" value="branching_enzym"/>
    <property type="match status" value="1"/>
</dbReference>
<evidence type="ECO:0000256" key="1">
    <source>
        <dbReference type="ARBA" id="ARBA00000826"/>
    </source>
</evidence>
<dbReference type="OrthoDB" id="9800174at2"/>
<comment type="subunit">
    <text evidence="10">Monomer.</text>
</comment>
<evidence type="ECO:0000256" key="4">
    <source>
        <dbReference type="ARBA" id="ARBA00009000"/>
    </source>
</evidence>
<evidence type="ECO:0000256" key="6">
    <source>
        <dbReference type="ARBA" id="ARBA00022676"/>
    </source>
</evidence>
<dbReference type="FunFam" id="3.20.20.80:FF:000003">
    <property type="entry name" value="1,4-alpha-glucan branching enzyme GlgB"/>
    <property type="match status" value="1"/>
</dbReference>
<keyword evidence="8 10" id="KW-0320">Glycogen biosynthesis</keyword>
<comment type="caution">
    <text evidence="13">The sequence shown here is derived from an EMBL/GenBank/DDBJ whole genome shotgun (WGS) entry which is preliminary data.</text>
</comment>
<gene>
    <name evidence="10 13" type="primary">glgB</name>
    <name evidence="13" type="ORF">D3P08_07875</name>
</gene>
<dbReference type="SUPFAM" id="SSF51011">
    <property type="entry name" value="Glycosyl hydrolase domain"/>
    <property type="match status" value="1"/>
</dbReference>
<dbReference type="Proteomes" id="UP000266482">
    <property type="component" value="Unassembled WGS sequence"/>
</dbReference>
<dbReference type="Pfam" id="PF02922">
    <property type="entry name" value="CBM_48"/>
    <property type="match status" value="1"/>
</dbReference>
<keyword evidence="6 10" id="KW-0328">Glycosyltransferase</keyword>
<dbReference type="Gene3D" id="2.60.40.1180">
    <property type="entry name" value="Golgi alpha-mannosidase II"/>
    <property type="match status" value="1"/>
</dbReference>
<dbReference type="PIRSF" id="PIRSF000463">
    <property type="entry name" value="GlgB"/>
    <property type="match status" value="1"/>
</dbReference>
<evidence type="ECO:0000256" key="8">
    <source>
        <dbReference type="ARBA" id="ARBA00023056"/>
    </source>
</evidence>
<dbReference type="SUPFAM" id="SSF51445">
    <property type="entry name" value="(Trans)glycosidases"/>
    <property type="match status" value="1"/>
</dbReference>
<dbReference type="SUPFAM" id="SSF81296">
    <property type="entry name" value="E set domains"/>
    <property type="match status" value="1"/>
</dbReference>
<dbReference type="InterPro" id="IPR006047">
    <property type="entry name" value="GH13_cat_dom"/>
</dbReference>